<dbReference type="SUPFAM" id="SSF81321">
    <property type="entry name" value="Family A G protein-coupled receptor-like"/>
    <property type="match status" value="1"/>
</dbReference>
<comment type="subcellular location">
    <subcellularLocation>
        <location evidence="1">Membrane</location>
    </subcellularLocation>
</comment>
<keyword evidence="5" id="KW-0807">Transducer</keyword>
<feature type="domain" description="G-protein coupled receptors family 1 profile" evidence="8">
    <location>
        <begin position="73"/>
        <end position="348"/>
    </location>
</feature>
<reference evidence="10" key="1">
    <citation type="submission" date="2016-11" db="UniProtKB">
        <authorList>
            <consortium name="WormBaseParasite"/>
        </authorList>
    </citation>
    <scope>IDENTIFICATION</scope>
</reference>
<dbReference type="GO" id="GO:0016020">
    <property type="term" value="C:membrane"/>
    <property type="evidence" value="ECO:0007669"/>
    <property type="project" value="UniProtKB-SubCell"/>
</dbReference>
<evidence type="ECO:0000259" key="8">
    <source>
        <dbReference type="PROSITE" id="PS50262"/>
    </source>
</evidence>
<feature type="compositionally biased region" description="Basic residues" evidence="6">
    <location>
        <begin position="574"/>
        <end position="583"/>
    </location>
</feature>
<evidence type="ECO:0000256" key="4">
    <source>
        <dbReference type="ARBA" id="ARBA00023136"/>
    </source>
</evidence>
<dbReference type="PROSITE" id="PS50262">
    <property type="entry name" value="G_PROTEIN_RECEP_F1_2"/>
    <property type="match status" value="1"/>
</dbReference>
<proteinExistence type="inferred from homology"/>
<keyword evidence="9" id="KW-1185">Reference proteome</keyword>
<feature type="compositionally biased region" description="Polar residues" evidence="6">
    <location>
        <begin position="542"/>
        <end position="558"/>
    </location>
</feature>
<dbReference type="InterPro" id="IPR000276">
    <property type="entry name" value="GPCR_Rhodpsn"/>
</dbReference>
<dbReference type="PRINTS" id="PR00237">
    <property type="entry name" value="GPCRRHODOPSN"/>
</dbReference>
<keyword evidence="2 5" id="KW-0812">Transmembrane</keyword>
<protein>
    <submittedName>
        <fullName evidence="10">G_PROTEIN_RECEP_F1_2 domain-containing protein</fullName>
    </submittedName>
</protein>
<feature type="compositionally biased region" description="Basic and acidic residues" evidence="6">
    <location>
        <begin position="642"/>
        <end position="651"/>
    </location>
</feature>
<feature type="transmembrane region" description="Helical" evidence="7">
    <location>
        <begin position="150"/>
        <end position="171"/>
    </location>
</feature>
<comment type="similarity">
    <text evidence="5">Belongs to the G-protein coupled receptor 1 family.</text>
</comment>
<dbReference type="Pfam" id="PF00001">
    <property type="entry name" value="7tm_1"/>
    <property type="match status" value="1"/>
</dbReference>
<sequence length="733" mass="84494">MVSGSSHGQIETHLYIICVLSDEEYAKMKYYDGMSQSTGVGFIRYMCLYEEESWRICGCMIDLFIQPIICLLGIVLNCACLLVFSSHRSHSLVPALIVLSLSDFLQLLFSLFVLFIPALHDFTGSPQFGALVFCYKNFIKGQIAYLSTGLLSPLLLAFNCASIWTICYISIQRHQAILRPLSSMYSPPRPFAPLLAITIAALLFNGSKWAEFHWGWVKVDNSTSWFLLHEPSSLANSETYRRVFNHFLYPVTVYLIPLLLLSVLNFRILSNISIHRVSFNHKSRLAQESRSVTLLISIVILFFLCHTGGLAIRFVDQSKYADSELFVFLKDVINLLFNVNSFANPMLYFFFTRQFRDLRVSFLHSHFASPSRSGSLAVNVIRDLSNKFVSVLYPIFLTIDMAFKWLNIPRITRSLFSTDYDSRILFYCECLPMIYECSENNLVLEDRRANFNIREDRRKMKPFDNIYLNMLAQSNLEYGGISLEELTKLETNRKIVDRPSTLERNRVEDDPQLDKKEMDRKETESSTDVITAEISRGENITSVHSSQALESRKATTGSEHAVEKVKIPPSPFRTIRRKEARRHIPSESDESTSENINPFEDIATRSPPRSAAMKTRVRSRRRKTKAEDEELSLRRPSNNSQERFEVGKSDLVEDEEESHESVRHRHQRRPQKSPTDESIETDLRTTIPPPTLVPYDEVRIHRLPDNPFKHYDITRPTVINLPLPPNSDQEFEK</sequence>
<dbReference type="WBParaSite" id="Hba_20203">
    <property type="protein sequence ID" value="Hba_20203"/>
    <property type="gene ID" value="Hba_20203"/>
</dbReference>
<accession>A0A1I7XRU2</accession>
<evidence type="ECO:0000313" key="9">
    <source>
        <dbReference type="Proteomes" id="UP000095283"/>
    </source>
</evidence>
<evidence type="ECO:0000256" key="3">
    <source>
        <dbReference type="ARBA" id="ARBA00022989"/>
    </source>
</evidence>
<evidence type="ECO:0000256" key="6">
    <source>
        <dbReference type="SAM" id="MobiDB-lite"/>
    </source>
</evidence>
<evidence type="ECO:0000313" key="10">
    <source>
        <dbReference type="WBParaSite" id="Hba_20203"/>
    </source>
</evidence>
<dbReference type="PROSITE" id="PS00237">
    <property type="entry name" value="G_PROTEIN_RECEP_F1_1"/>
    <property type="match status" value="1"/>
</dbReference>
<name>A0A1I7XRU2_HETBA</name>
<evidence type="ECO:0000256" key="2">
    <source>
        <dbReference type="ARBA" id="ARBA00022692"/>
    </source>
</evidence>
<feature type="compositionally biased region" description="Basic residues" evidence="6">
    <location>
        <begin position="615"/>
        <end position="624"/>
    </location>
</feature>
<evidence type="ECO:0000256" key="1">
    <source>
        <dbReference type="ARBA" id="ARBA00004370"/>
    </source>
</evidence>
<feature type="region of interest" description="Disordered" evidence="6">
    <location>
        <begin position="500"/>
        <end position="529"/>
    </location>
</feature>
<evidence type="ECO:0000256" key="5">
    <source>
        <dbReference type="RuleBase" id="RU000688"/>
    </source>
</evidence>
<feature type="transmembrane region" description="Helical" evidence="7">
    <location>
        <begin position="247"/>
        <end position="270"/>
    </location>
</feature>
<keyword evidence="5" id="KW-0297">G-protein coupled receptor</keyword>
<dbReference type="AlphaFoldDB" id="A0A1I7XRU2"/>
<feature type="compositionally biased region" description="Basic and acidic residues" evidence="6">
    <location>
        <begin position="500"/>
        <end position="524"/>
    </location>
</feature>
<keyword evidence="3 7" id="KW-1133">Transmembrane helix</keyword>
<feature type="transmembrane region" description="Helical" evidence="7">
    <location>
        <begin position="332"/>
        <end position="351"/>
    </location>
</feature>
<feature type="transmembrane region" description="Helical" evidence="7">
    <location>
        <begin position="63"/>
        <end position="84"/>
    </location>
</feature>
<organism evidence="9 10">
    <name type="scientific">Heterorhabditis bacteriophora</name>
    <name type="common">Entomopathogenic nematode worm</name>
    <dbReference type="NCBI Taxonomy" id="37862"/>
    <lineage>
        <taxon>Eukaryota</taxon>
        <taxon>Metazoa</taxon>
        <taxon>Ecdysozoa</taxon>
        <taxon>Nematoda</taxon>
        <taxon>Chromadorea</taxon>
        <taxon>Rhabditida</taxon>
        <taxon>Rhabditina</taxon>
        <taxon>Rhabditomorpha</taxon>
        <taxon>Strongyloidea</taxon>
        <taxon>Heterorhabditidae</taxon>
        <taxon>Heterorhabditis</taxon>
    </lineage>
</organism>
<evidence type="ECO:0000256" key="7">
    <source>
        <dbReference type="SAM" id="Phobius"/>
    </source>
</evidence>
<dbReference type="GO" id="GO:0004930">
    <property type="term" value="F:G protein-coupled receptor activity"/>
    <property type="evidence" value="ECO:0007669"/>
    <property type="project" value="UniProtKB-KW"/>
</dbReference>
<feature type="compositionally biased region" description="Basic residues" evidence="6">
    <location>
        <begin position="662"/>
        <end position="671"/>
    </location>
</feature>
<dbReference type="Proteomes" id="UP000095283">
    <property type="component" value="Unplaced"/>
</dbReference>
<dbReference type="PANTHER" id="PTHR46641">
    <property type="entry name" value="FMRFAMIDE RECEPTOR-RELATED"/>
    <property type="match status" value="1"/>
</dbReference>
<dbReference type="InterPro" id="IPR052954">
    <property type="entry name" value="GPCR-Ligand_Int"/>
</dbReference>
<dbReference type="InterPro" id="IPR017452">
    <property type="entry name" value="GPCR_Rhodpsn_7TM"/>
</dbReference>
<keyword evidence="5" id="KW-0675">Receptor</keyword>
<feature type="transmembrane region" description="Helical" evidence="7">
    <location>
        <begin position="291"/>
        <end position="312"/>
    </location>
</feature>
<dbReference type="Gene3D" id="1.20.1070.10">
    <property type="entry name" value="Rhodopsin 7-helix transmembrane proteins"/>
    <property type="match status" value="1"/>
</dbReference>
<feature type="region of interest" description="Disordered" evidence="6">
    <location>
        <begin position="542"/>
        <end position="692"/>
    </location>
</feature>
<feature type="transmembrane region" description="Helical" evidence="7">
    <location>
        <begin position="96"/>
        <end position="119"/>
    </location>
</feature>
<feature type="transmembrane region" description="Helical" evidence="7">
    <location>
        <begin position="191"/>
        <end position="210"/>
    </location>
</feature>
<keyword evidence="4 7" id="KW-0472">Membrane</keyword>
<dbReference type="PANTHER" id="PTHR46641:SF16">
    <property type="entry name" value="G-PROTEIN COUPLED RECEPTORS FAMILY 1 PROFILE DOMAIN-CONTAINING PROTEIN"/>
    <property type="match status" value="1"/>
</dbReference>